<dbReference type="EMBL" id="JADBEM010000001">
    <property type="protein sequence ID" value="MBE1611740.1"/>
    <property type="molecule type" value="Genomic_DNA"/>
</dbReference>
<organism evidence="1 2">
    <name type="scientific">Actinopolymorpha pittospori</name>
    <dbReference type="NCBI Taxonomy" id="648752"/>
    <lineage>
        <taxon>Bacteria</taxon>
        <taxon>Bacillati</taxon>
        <taxon>Actinomycetota</taxon>
        <taxon>Actinomycetes</taxon>
        <taxon>Propionibacteriales</taxon>
        <taxon>Actinopolymorphaceae</taxon>
        <taxon>Actinopolymorpha</taxon>
    </lineage>
</organism>
<sequence length="254" mass="27596">MRLTTAQKQTLYDDGILKLPGIVPPELVNAALRAINGSLGSEGIDPDKLVTFRSQSYCPPVQRSSAITDLLHASPLWEVAESAIGEGAIAPVSSGQIALRFPSTDPPREPHAHIDGMYSPHNGVPAGEIRNFTALVGVFLSDVTTSYAGNFSVWPGSHRQYEEYFREHGPESLLNGMPDVKLGAPEQVTARAGDAALVHYQLGHGIAGNASPNIRYAIFFRLSHVDHASVRWECMTDIWREWAGMTDVVAAARR</sequence>
<proteinExistence type="predicted"/>
<dbReference type="Pfam" id="PF05721">
    <property type="entry name" value="PhyH"/>
    <property type="match status" value="1"/>
</dbReference>
<keyword evidence="2" id="KW-1185">Reference proteome</keyword>
<name>A0A927NBF2_9ACTN</name>
<accession>A0A927NBF2</accession>
<reference evidence="1" key="1">
    <citation type="submission" date="2020-10" db="EMBL/GenBank/DDBJ databases">
        <title>Sequencing the genomes of 1000 actinobacteria strains.</title>
        <authorList>
            <person name="Klenk H.-P."/>
        </authorList>
    </citation>
    <scope>NUCLEOTIDE SEQUENCE</scope>
    <source>
        <strain evidence="1">DSM 45354</strain>
    </source>
</reference>
<evidence type="ECO:0008006" key="3">
    <source>
        <dbReference type="Google" id="ProtNLM"/>
    </source>
</evidence>
<dbReference type="RefSeq" id="WP_192754907.1">
    <property type="nucleotide sequence ID" value="NZ_BAABJL010000176.1"/>
</dbReference>
<comment type="caution">
    <text evidence="1">The sequence shown here is derived from an EMBL/GenBank/DDBJ whole genome shotgun (WGS) entry which is preliminary data.</text>
</comment>
<dbReference type="Gene3D" id="2.60.120.620">
    <property type="entry name" value="q2cbj1_9rhob like domain"/>
    <property type="match status" value="1"/>
</dbReference>
<evidence type="ECO:0000313" key="2">
    <source>
        <dbReference type="Proteomes" id="UP000638648"/>
    </source>
</evidence>
<evidence type="ECO:0000313" key="1">
    <source>
        <dbReference type="EMBL" id="MBE1611740.1"/>
    </source>
</evidence>
<gene>
    <name evidence="1" type="ORF">HEB94_008588</name>
</gene>
<protein>
    <recommendedName>
        <fullName evidence="3">Phytanoyl-CoA dioxygenase (PhyH)</fullName>
    </recommendedName>
</protein>
<dbReference type="AlphaFoldDB" id="A0A927NBF2"/>
<dbReference type="Proteomes" id="UP000638648">
    <property type="component" value="Unassembled WGS sequence"/>
</dbReference>
<dbReference type="SUPFAM" id="SSF51197">
    <property type="entry name" value="Clavaminate synthase-like"/>
    <property type="match status" value="1"/>
</dbReference>
<dbReference type="InterPro" id="IPR008775">
    <property type="entry name" value="Phytyl_CoA_dOase-like"/>
</dbReference>
<dbReference type="GO" id="GO:0016706">
    <property type="term" value="F:2-oxoglutarate-dependent dioxygenase activity"/>
    <property type="evidence" value="ECO:0007669"/>
    <property type="project" value="UniProtKB-ARBA"/>
</dbReference>